<protein>
    <submittedName>
        <fullName evidence="1">Alpha/beta-hydrolase</fullName>
    </submittedName>
</protein>
<dbReference type="EMBL" id="ML210241">
    <property type="protein sequence ID" value="TFK22403.1"/>
    <property type="molecule type" value="Genomic_DNA"/>
</dbReference>
<accession>A0A5C3KRG8</accession>
<dbReference type="GO" id="GO:0016787">
    <property type="term" value="F:hydrolase activity"/>
    <property type="evidence" value="ECO:0007669"/>
    <property type="project" value="UniProtKB-KW"/>
</dbReference>
<keyword evidence="1" id="KW-0378">Hydrolase</keyword>
<dbReference type="Proteomes" id="UP000307440">
    <property type="component" value="Unassembled WGS sequence"/>
</dbReference>
<dbReference type="OrthoDB" id="5592486at2759"/>
<evidence type="ECO:0000313" key="1">
    <source>
        <dbReference type="EMBL" id="TFK22403.1"/>
    </source>
</evidence>
<organism evidence="1 2">
    <name type="scientific">Coprinopsis marcescibilis</name>
    <name type="common">Agaric fungus</name>
    <name type="synonym">Psathyrella marcescibilis</name>
    <dbReference type="NCBI Taxonomy" id="230819"/>
    <lineage>
        <taxon>Eukaryota</taxon>
        <taxon>Fungi</taxon>
        <taxon>Dikarya</taxon>
        <taxon>Basidiomycota</taxon>
        <taxon>Agaricomycotina</taxon>
        <taxon>Agaricomycetes</taxon>
        <taxon>Agaricomycetidae</taxon>
        <taxon>Agaricales</taxon>
        <taxon>Agaricineae</taxon>
        <taxon>Psathyrellaceae</taxon>
        <taxon>Coprinopsis</taxon>
    </lineage>
</organism>
<dbReference type="AlphaFoldDB" id="A0A5C3KRG8"/>
<dbReference type="Gene3D" id="3.40.50.1820">
    <property type="entry name" value="alpha/beta hydrolase"/>
    <property type="match status" value="1"/>
</dbReference>
<gene>
    <name evidence="1" type="ORF">FA15DRAFT_657532</name>
</gene>
<dbReference type="SUPFAM" id="SSF53474">
    <property type="entry name" value="alpha/beta-Hydrolases"/>
    <property type="match status" value="1"/>
</dbReference>
<keyword evidence="2" id="KW-1185">Reference proteome</keyword>
<proteinExistence type="predicted"/>
<name>A0A5C3KRG8_COPMA</name>
<sequence>MATFLSYPIVLIHGYVDVPAISGTWRVAEKVLNDMGIEFLTPHIPPHGSIDERSKSLIQQISKAFPGRTVHLFGHSMGGINARDIASIAMSRDLGFKIHTVTTFGTPHRGVKMINFASPTRDHYGAFSNLTHNFMAKFNERVQNNPSVQYFSWSSITQHPTLVFLPVFPASRLFGPTDGVVNSSSSVWGEDLGKGTHLATIEGLDHIGVTGRTAVTATIPHLVAAEKGTTVKVQVVDNNLVQAVARGVEANVDKALSPARSLFAVAGLTKLDGISEFKL</sequence>
<reference evidence="1 2" key="1">
    <citation type="journal article" date="2019" name="Nat. Ecol. Evol.">
        <title>Megaphylogeny resolves global patterns of mushroom evolution.</title>
        <authorList>
            <person name="Varga T."/>
            <person name="Krizsan K."/>
            <person name="Foldi C."/>
            <person name="Dima B."/>
            <person name="Sanchez-Garcia M."/>
            <person name="Sanchez-Ramirez S."/>
            <person name="Szollosi G.J."/>
            <person name="Szarkandi J.G."/>
            <person name="Papp V."/>
            <person name="Albert L."/>
            <person name="Andreopoulos W."/>
            <person name="Angelini C."/>
            <person name="Antonin V."/>
            <person name="Barry K.W."/>
            <person name="Bougher N.L."/>
            <person name="Buchanan P."/>
            <person name="Buyck B."/>
            <person name="Bense V."/>
            <person name="Catcheside P."/>
            <person name="Chovatia M."/>
            <person name="Cooper J."/>
            <person name="Damon W."/>
            <person name="Desjardin D."/>
            <person name="Finy P."/>
            <person name="Geml J."/>
            <person name="Haridas S."/>
            <person name="Hughes K."/>
            <person name="Justo A."/>
            <person name="Karasinski D."/>
            <person name="Kautmanova I."/>
            <person name="Kiss B."/>
            <person name="Kocsube S."/>
            <person name="Kotiranta H."/>
            <person name="LaButti K.M."/>
            <person name="Lechner B.E."/>
            <person name="Liimatainen K."/>
            <person name="Lipzen A."/>
            <person name="Lukacs Z."/>
            <person name="Mihaltcheva S."/>
            <person name="Morgado L.N."/>
            <person name="Niskanen T."/>
            <person name="Noordeloos M.E."/>
            <person name="Ohm R.A."/>
            <person name="Ortiz-Santana B."/>
            <person name="Ovrebo C."/>
            <person name="Racz N."/>
            <person name="Riley R."/>
            <person name="Savchenko A."/>
            <person name="Shiryaev A."/>
            <person name="Soop K."/>
            <person name="Spirin V."/>
            <person name="Szebenyi C."/>
            <person name="Tomsovsky M."/>
            <person name="Tulloss R.E."/>
            <person name="Uehling J."/>
            <person name="Grigoriev I.V."/>
            <person name="Vagvolgyi C."/>
            <person name="Papp T."/>
            <person name="Martin F.M."/>
            <person name="Miettinen O."/>
            <person name="Hibbett D.S."/>
            <person name="Nagy L.G."/>
        </authorList>
    </citation>
    <scope>NUCLEOTIDE SEQUENCE [LARGE SCALE GENOMIC DNA]</scope>
    <source>
        <strain evidence="1 2">CBS 121175</strain>
    </source>
</reference>
<dbReference type="InterPro" id="IPR029058">
    <property type="entry name" value="AB_hydrolase_fold"/>
</dbReference>
<evidence type="ECO:0000313" key="2">
    <source>
        <dbReference type="Proteomes" id="UP000307440"/>
    </source>
</evidence>